<evidence type="ECO:0000313" key="2">
    <source>
        <dbReference type="Proteomes" id="UP000733379"/>
    </source>
</evidence>
<protein>
    <recommendedName>
        <fullName evidence="3">ParB/Sulfiredoxin domain-containing protein</fullName>
    </recommendedName>
</protein>
<evidence type="ECO:0008006" key="3">
    <source>
        <dbReference type="Google" id="ProtNLM"/>
    </source>
</evidence>
<dbReference type="Proteomes" id="UP000733379">
    <property type="component" value="Unassembled WGS sequence"/>
</dbReference>
<gene>
    <name evidence="1" type="ORF">KO481_33155</name>
</gene>
<organism evidence="1 2">
    <name type="scientific">Nocardia albiluteola</name>
    <dbReference type="NCBI Taxonomy" id="2842303"/>
    <lineage>
        <taxon>Bacteria</taxon>
        <taxon>Bacillati</taxon>
        <taxon>Actinomycetota</taxon>
        <taxon>Actinomycetes</taxon>
        <taxon>Mycobacteriales</taxon>
        <taxon>Nocardiaceae</taxon>
        <taxon>Nocardia</taxon>
    </lineage>
</organism>
<dbReference type="RefSeq" id="WP_215922432.1">
    <property type="nucleotide sequence ID" value="NZ_JAHKNI010000014.1"/>
</dbReference>
<sequence>MLRTVLSRDCLELCVERPARPGLRWEVTSGRRLLLRQDTGVVVLARVETDRSGVHVARTDRYRSPIPPIRVTQARRLPPPGSTPEPSLSWAHWFAGHLSDNPLGPLHNGRWLLRTPESLPPYTFRGDLMSEHPYAYLSWTRGWNGVLPLRPLPEVDAARVKAFRRQVREQVLPPVLLWDASCLDGYVLLDGHARLAAALAENVTPPALLLGRGDTDDSRSALLDLIAAEHRSVLADIARTKGEDHPAYRTFAERAQRQIADLCVTEPMRFTRTRAWTMPGGAPAWDRLAADLH</sequence>
<name>A0ABS6BAA3_9NOCA</name>
<evidence type="ECO:0000313" key="1">
    <source>
        <dbReference type="EMBL" id="MBU3066356.1"/>
    </source>
</evidence>
<proteinExistence type="predicted"/>
<accession>A0ABS6BAA3</accession>
<keyword evidence="2" id="KW-1185">Reference proteome</keyword>
<dbReference type="EMBL" id="JAHKNI010000014">
    <property type="protein sequence ID" value="MBU3066356.1"/>
    <property type="molecule type" value="Genomic_DNA"/>
</dbReference>
<comment type="caution">
    <text evidence="1">The sequence shown here is derived from an EMBL/GenBank/DDBJ whole genome shotgun (WGS) entry which is preliminary data.</text>
</comment>
<reference evidence="1 2" key="1">
    <citation type="submission" date="2021-06" db="EMBL/GenBank/DDBJ databases">
        <title>Actinomycetes sequencing.</title>
        <authorList>
            <person name="Shan Q."/>
        </authorList>
    </citation>
    <scope>NUCLEOTIDE SEQUENCE [LARGE SCALE GENOMIC DNA]</scope>
    <source>
        <strain evidence="1 2">NEAU-G5</strain>
    </source>
</reference>